<keyword evidence="1" id="KW-0472">Membrane</keyword>
<dbReference type="AlphaFoldDB" id="X1BUE7"/>
<name>X1BUE7_9ZZZZ</name>
<protein>
    <submittedName>
        <fullName evidence="2">Uncharacterized protein</fullName>
    </submittedName>
</protein>
<feature type="non-terminal residue" evidence="2">
    <location>
        <position position="273"/>
    </location>
</feature>
<dbReference type="EMBL" id="BART01027901">
    <property type="protein sequence ID" value="GAG98675.1"/>
    <property type="molecule type" value="Genomic_DNA"/>
</dbReference>
<accession>X1BUE7</accession>
<reference evidence="2" key="1">
    <citation type="journal article" date="2014" name="Front. Microbiol.">
        <title>High frequency of phylogenetically diverse reductive dehalogenase-homologous genes in deep subseafloor sedimentary metagenomes.</title>
        <authorList>
            <person name="Kawai M."/>
            <person name="Futagami T."/>
            <person name="Toyoda A."/>
            <person name="Takaki Y."/>
            <person name="Nishi S."/>
            <person name="Hori S."/>
            <person name="Arai W."/>
            <person name="Tsubouchi T."/>
            <person name="Morono Y."/>
            <person name="Uchiyama I."/>
            <person name="Ito T."/>
            <person name="Fujiyama A."/>
            <person name="Inagaki F."/>
            <person name="Takami H."/>
        </authorList>
    </citation>
    <scope>NUCLEOTIDE SEQUENCE</scope>
    <source>
        <strain evidence="2">Expedition CK06-06</strain>
    </source>
</reference>
<gene>
    <name evidence="2" type="ORF">S01H4_49337</name>
</gene>
<feature type="non-terminal residue" evidence="2">
    <location>
        <position position="1"/>
    </location>
</feature>
<proteinExistence type="predicted"/>
<keyword evidence="1" id="KW-1133">Transmembrane helix</keyword>
<keyword evidence="1" id="KW-0812">Transmembrane</keyword>
<feature type="transmembrane region" description="Helical" evidence="1">
    <location>
        <begin position="148"/>
        <end position="172"/>
    </location>
</feature>
<organism evidence="2">
    <name type="scientific">marine sediment metagenome</name>
    <dbReference type="NCBI Taxonomy" id="412755"/>
    <lineage>
        <taxon>unclassified sequences</taxon>
        <taxon>metagenomes</taxon>
        <taxon>ecological metagenomes</taxon>
    </lineage>
</organism>
<feature type="transmembrane region" description="Helical" evidence="1">
    <location>
        <begin position="184"/>
        <end position="200"/>
    </location>
</feature>
<evidence type="ECO:0000256" key="1">
    <source>
        <dbReference type="SAM" id="Phobius"/>
    </source>
</evidence>
<sequence>GTLKLKGKEEKKRGLHENVVVVQNTVVVQDGAVINFIIKIKVYFNMKFSDMCLALLIVLVFVGLYVFSIVSVGLKKIKKDWPKYRCNPMVMPLASQFGVDPMQNFTQCIGNMQSNSMGFFLQPIHYVTSLLGNLGGDMTTAINNVRNVIAYIRSMVSNIVGDIFGVFLNILIQVQRITIKLKDLTMKIVGVLTAILYVMGSSMKLGESIWNGEIGNILRTLCFKENTPIKLDSGKLTKIKDIHLGDILENGATVVGTLKLKGDKSNPYYKIWS</sequence>
<feature type="transmembrane region" description="Helical" evidence="1">
    <location>
        <begin position="53"/>
        <end position="74"/>
    </location>
</feature>
<comment type="caution">
    <text evidence="2">The sequence shown here is derived from an EMBL/GenBank/DDBJ whole genome shotgun (WGS) entry which is preliminary data.</text>
</comment>
<evidence type="ECO:0000313" key="2">
    <source>
        <dbReference type="EMBL" id="GAG98675.1"/>
    </source>
</evidence>